<dbReference type="SUPFAM" id="SSF52172">
    <property type="entry name" value="CheY-like"/>
    <property type="match status" value="1"/>
</dbReference>
<dbReference type="EMBL" id="FQYO01000003">
    <property type="protein sequence ID" value="SHI84376.1"/>
    <property type="molecule type" value="Genomic_DNA"/>
</dbReference>
<dbReference type="AlphaFoldDB" id="A0A1M6EFW3"/>
<protein>
    <recommendedName>
        <fullName evidence="3">Response regulator receiver domain-containing protein</fullName>
    </recommendedName>
</protein>
<dbReference type="Proteomes" id="UP000184292">
    <property type="component" value="Unassembled WGS sequence"/>
</dbReference>
<dbReference type="RefSeq" id="WP_073329320.1">
    <property type="nucleotide sequence ID" value="NZ_FQYO01000003.1"/>
</dbReference>
<evidence type="ECO:0008006" key="3">
    <source>
        <dbReference type="Google" id="ProtNLM"/>
    </source>
</evidence>
<proteinExistence type="predicted"/>
<dbReference type="InterPro" id="IPR011006">
    <property type="entry name" value="CheY-like_superfamily"/>
</dbReference>
<organism evidence="1 2">
    <name type="scientific">Wenxinia saemankumensis</name>
    <dbReference type="NCBI Taxonomy" id="1447782"/>
    <lineage>
        <taxon>Bacteria</taxon>
        <taxon>Pseudomonadati</taxon>
        <taxon>Pseudomonadota</taxon>
        <taxon>Alphaproteobacteria</taxon>
        <taxon>Rhodobacterales</taxon>
        <taxon>Roseobacteraceae</taxon>
        <taxon>Wenxinia</taxon>
    </lineage>
</organism>
<evidence type="ECO:0000313" key="1">
    <source>
        <dbReference type="EMBL" id="SHI84376.1"/>
    </source>
</evidence>
<evidence type="ECO:0000313" key="2">
    <source>
        <dbReference type="Proteomes" id="UP000184292"/>
    </source>
</evidence>
<gene>
    <name evidence="1" type="ORF">SAMN05444417_1981</name>
</gene>
<dbReference type="Gene3D" id="3.40.50.2300">
    <property type="match status" value="1"/>
</dbReference>
<sequence>MNVLLVDAPSDRAANWAAHLRGAGFNVERVETTEAGLESLRPAGTDIAIVNFDLDGIAALADFCQFRRPDLRLIAVTDDADLTRGGAFAMSPQARAVIGGGTPAADLAALVEHYGRPQDSAAR</sequence>
<dbReference type="OrthoDB" id="7874292at2"/>
<keyword evidence="2" id="KW-1185">Reference proteome</keyword>
<name>A0A1M6EFW3_9RHOB</name>
<dbReference type="STRING" id="1447782.SAMN05444417_1981"/>
<reference evidence="1 2" key="1">
    <citation type="submission" date="2016-11" db="EMBL/GenBank/DDBJ databases">
        <authorList>
            <person name="Jaros S."/>
            <person name="Januszkiewicz K."/>
            <person name="Wedrychowicz H."/>
        </authorList>
    </citation>
    <scope>NUCLEOTIDE SEQUENCE [LARGE SCALE GENOMIC DNA]</scope>
    <source>
        <strain evidence="1 2">DSM 100565</strain>
    </source>
</reference>
<accession>A0A1M6EFW3</accession>